<accession>A0A8T2LDW0</accession>
<name>A0A8T2LDW0_ASTMX</name>
<dbReference type="AlphaFoldDB" id="A0A8T2LDW0"/>
<evidence type="ECO:0000256" key="3">
    <source>
        <dbReference type="SAM" id="MobiDB-lite"/>
    </source>
</evidence>
<feature type="compositionally biased region" description="Polar residues" evidence="3">
    <location>
        <begin position="213"/>
        <end position="222"/>
    </location>
</feature>
<feature type="compositionally biased region" description="Polar residues" evidence="3">
    <location>
        <begin position="277"/>
        <end position="288"/>
    </location>
</feature>
<proteinExistence type="predicted"/>
<evidence type="ECO:0000256" key="2">
    <source>
        <dbReference type="ARBA" id="ARBA00023054"/>
    </source>
</evidence>
<organism evidence="4 5">
    <name type="scientific">Astyanax mexicanus</name>
    <name type="common">Blind cave fish</name>
    <name type="synonym">Astyanax fasciatus mexicanus</name>
    <dbReference type="NCBI Taxonomy" id="7994"/>
    <lineage>
        <taxon>Eukaryota</taxon>
        <taxon>Metazoa</taxon>
        <taxon>Chordata</taxon>
        <taxon>Craniata</taxon>
        <taxon>Vertebrata</taxon>
        <taxon>Euteleostomi</taxon>
        <taxon>Actinopterygii</taxon>
        <taxon>Neopterygii</taxon>
        <taxon>Teleostei</taxon>
        <taxon>Ostariophysi</taxon>
        <taxon>Characiformes</taxon>
        <taxon>Characoidei</taxon>
        <taxon>Acestrorhamphidae</taxon>
        <taxon>Acestrorhamphinae</taxon>
        <taxon>Astyanax</taxon>
    </lineage>
</organism>
<dbReference type="EMBL" id="JAICCE010000014">
    <property type="protein sequence ID" value="KAG9268152.1"/>
    <property type="molecule type" value="Genomic_DNA"/>
</dbReference>
<evidence type="ECO:0000313" key="4">
    <source>
        <dbReference type="EMBL" id="KAG9268152.1"/>
    </source>
</evidence>
<feature type="compositionally biased region" description="Basic and acidic residues" evidence="3">
    <location>
        <begin position="314"/>
        <end position="329"/>
    </location>
</feature>
<feature type="region of interest" description="Disordered" evidence="3">
    <location>
        <begin position="201"/>
        <end position="401"/>
    </location>
</feature>
<feature type="compositionally biased region" description="Basic and acidic residues" evidence="3">
    <location>
        <begin position="389"/>
        <end position="401"/>
    </location>
</feature>
<feature type="compositionally biased region" description="Polar residues" evidence="3">
    <location>
        <begin position="241"/>
        <end position="258"/>
    </location>
</feature>
<evidence type="ECO:0008006" key="6">
    <source>
        <dbReference type="Google" id="ProtNLM"/>
    </source>
</evidence>
<keyword evidence="1" id="KW-0597">Phosphoprotein</keyword>
<comment type="caution">
    <text evidence="4">The sequence shown here is derived from an EMBL/GenBank/DDBJ whole genome shotgun (WGS) entry which is preliminary data.</text>
</comment>
<feature type="region of interest" description="Disordered" evidence="3">
    <location>
        <begin position="20"/>
        <end position="39"/>
    </location>
</feature>
<evidence type="ECO:0000256" key="1">
    <source>
        <dbReference type="ARBA" id="ARBA00022553"/>
    </source>
</evidence>
<reference evidence="4 5" key="1">
    <citation type="submission" date="2021-07" db="EMBL/GenBank/DDBJ databases">
        <authorList>
            <person name="Imarazene B."/>
            <person name="Zahm M."/>
            <person name="Klopp C."/>
            <person name="Cabau C."/>
            <person name="Beille S."/>
            <person name="Jouanno E."/>
            <person name="Castinel A."/>
            <person name="Lluch J."/>
            <person name="Gil L."/>
            <person name="Kuchtly C."/>
            <person name="Lopez Roques C."/>
            <person name="Donnadieu C."/>
            <person name="Parrinello H."/>
            <person name="Journot L."/>
            <person name="Du K."/>
            <person name="Schartl M."/>
            <person name="Retaux S."/>
            <person name="Guiguen Y."/>
        </authorList>
    </citation>
    <scope>NUCLEOTIDE SEQUENCE [LARGE SCALE GENOMIC DNA]</scope>
    <source>
        <strain evidence="4">Pach_M1</strain>
        <tissue evidence="4">Testis</tissue>
    </source>
</reference>
<evidence type="ECO:0000313" key="5">
    <source>
        <dbReference type="Proteomes" id="UP000752171"/>
    </source>
</evidence>
<feature type="compositionally biased region" description="Basic and acidic residues" evidence="3">
    <location>
        <begin position="223"/>
        <end position="232"/>
    </location>
</feature>
<sequence>MKMVVNTQFFSIRTLREQTEVSDALHPSDLDTPTSSEEQLEYLRWKKEREEIDRERVARHKNSQGQWRRAWDMDKPELMFSEKGAAERGAAGRGGRSSKRGHLRSSPAESRGNSARHREKREKNVPVVGSKAKGKDRLTGRARRWDAKVEEDQLQACPDTSLEEFLEELDALCDSEFDSSSPQTETQNGFRLSVGACADLRSELPEHHHPPESANTESPGTKSTEKKVRFSEDLIQGAYEKNTTNTGLTETKASSLKSTSQTKTAAEEKEEAQQTSDQNQDCIKNTQEQETRAILPSEDQSRTSGQEDEQDTPVEEHPETESGHKEVADHSIGSQNACDASKHDSTEEELFHPVERLKSSTSRSTEELIDSSLSVLSLESGEPLPDHSTSTEKARENGKIV</sequence>
<dbReference type="PANTHER" id="PTHR15635:SF10">
    <property type="entry name" value="COILED-COIL DOMAIN-CONTAINING PROTEIN 9B"/>
    <property type="match status" value="1"/>
</dbReference>
<dbReference type="InterPro" id="IPR029336">
    <property type="entry name" value="DUF4594"/>
</dbReference>
<feature type="compositionally biased region" description="Low complexity" evidence="3">
    <location>
        <begin position="370"/>
        <end position="383"/>
    </location>
</feature>
<gene>
    <name evidence="4" type="ORF">AMEX_G17095</name>
</gene>
<feature type="region of interest" description="Disordered" evidence="3">
    <location>
        <begin position="51"/>
        <end position="161"/>
    </location>
</feature>
<dbReference type="Pfam" id="PF15266">
    <property type="entry name" value="DUF4594"/>
    <property type="match status" value="1"/>
</dbReference>
<dbReference type="PANTHER" id="PTHR15635">
    <property type="entry name" value="COILED-COIL DOMAIN CONTAINING PROTEIN 9"/>
    <property type="match status" value="1"/>
</dbReference>
<feature type="compositionally biased region" description="Basic and acidic residues" evidence="3">
    <location>
        <begin position="201"/>
        <end position="211"/>
    </location>
</feature>
<keyword evidence="2" id="KW-0175">Coiled coil</keyword>
<protein>
    <recommendedName>
        <fullName evidence="6">Coiled-coil domain containing 9B</fullName>
    </recommendedName>
</protein>
<feature type="compositionally biased region" description="Basic and acidic residues" evidence="3">
    <location>
        <begin position="133"/>
        <end position="151"/>
    </location>
</feature>
<feature type="compositionally biased region" description="Basic and acidic residues" evidence="3">
    <location>
        <begin position="340"/>
        <end position="358"/>
    </location>
</feature>
<dbReference type="Proteomes" id="UP000752171">
    <property type="component" value="Unassembled WGS sequence"/>
</dbReference>